<dbReference type="RefSeq" id="WP_188763922.1">
    <property type="nucleotide sequence ID" value="NZ_BMKK01000001.1"/>
</dbReference>
<keyword evidence="2 4" id="KW-0479">Metal-binding</keyword>
<dbReference type="InterPro" id="IPR015991">
    <property type="entry name" value="TatD/YcfH-like"/>
</dbReference>
<keyword evidence="6" id="KW-1185">Reference proteome</keyword>
<evidence type="ECO:0000256" key="1">
    <source>
        <dbReference type="ARBA" id="ARBA00009275"/>
    </source>
</evidence>
<evidence type="ECO:0000256" key="2">
    <source>
        <dbReference type="ARBA" id="ARBA00022723"/>
    </source>
</evidence>
<protein>
    <submittedName>
        <fullName evidence="5">TatD family hydrolase</fullName>
    </submittedName>
</protein>
<feature type="binding site" evidence="4">
    <location>
        <position position="160"/>
    </location>
    <ligand>
        <name>a divalent metal cation</name>
        <dbReference type="ChEBI" id="CHEBI:60240"/>
        <label>2</label>
    </ligand>
</feature>
<name>A0A916YF35_9BACT</name>
<reference evidence="5" key="2">
    <citation type="submission" date="2020-09" db="EMBL/GenBank/DDBJ databases">
        <authorList>
            <person name="Sun Q."/>
            <person name="Zhou Y."/>
        </authorList>
    </citation>
    <scope>NUCLEOTIDE SEQUENCE</scope>
    <source>
        <strain evidence="5">CGMCC 1.15958</strain>
    </source>
</reference>
<feature type="binding site" evidence="4">
    <location>
        <position position="7"/>
    </location>
    <ligand>
        <name>a divalent metal cation</name>
        <dbReference type="ChEBI" id="CHEBI:60240"/>
        <label>1</label>
    </ligand>
</feature>
<evidence type="ECO:0000256" key="3">
    <source>
        <dbReference type="ARBA" id="ARBA00022801"/>
    </source>
</evidence>
<dbReference type="PANTHER" id="PTHR46124:SF4">
    <property type="entry name" value="HYDROLASE TATD"/>
    <property type="match status" value="1"/>
</dbReference>
<dbReference type="EMBL" id="BMKK01000001">
    <property type="protein sequence ID" value="GGD42398.1"/>
    <property type="molecule type" value="Genomic_DNA"/>
</dbReference>
<dbReference type="GO" id="GO:0046872">
    <property type="term" value="F:metal ion binding"/>
    <property type="evidence" value="ECO:0007669"/>
    <property type="project" value="UniProtKB-KW"/>
</dbReference>
<dbReference type="CDD" id="cd01310">
    <property type="entry name" value="TatD_DNAse"/>
    <property type="match status" value="1"/>
</dbReference>
<dbReference type="InterPro" id="IPR001130">
    <property type="entry name" value="TatD-like"/>
</dbReference>
<dbReference type="NCBIfam" id="TIGR00010">
    <property type="entry name" value="YchF/TatD family DNA exonuclease"/>
    <property type="match status" value="1"/>
</dbReference>
<feature type="binding site" evidence="4">
    <location>
        <position position="128"/>
    </location>
    <ligand>
        <name>a divalent metal cation</name>
        <dbReference type="ChEBI" id="CHEBI:60240"/>
        <label>2</label>
    </ligand>
</feature>
<proteinExistence type="inferred from homology"/>
<dbReference type="GO" id="GO:0004536">
    <property type="term" value="F:DNA nuclease activity"/>
    <property type="evidence" value="ECO:0007669"/>
    <property type="project" value="InterPro"/>
</dbReference>
<sequence length="262" mass="30222">MIETHAHIYDEQFDEDRNAMLERAFAAGVKQIWMPNCDHETIDGMLALEQQYLDVCHAMMGVHPCYVKENFEEELAVVEQWLERRKFIMIGEIGLDFYWDLTFVAQQEEVFLRQLALAKKYNLPICIHSRNSKNNEHNAILRCIELIKQFGWADLRGIFHCFSGNLEEAQKIIEINFLLGIGGVATFKNGGMDTILPHIDLKHIVLETDSPYLAPVPYRGKRNEVVYIELVARRIAEIKAIDFEEVVQQTTQNALSLVGLKL</sequence>
<evidence type="ECO:0000256" key="4">
    <source>
        <dbReference type="PIRSR" id="PIRSR005902-1"/>
    </source>
</evidence>
<dbReference type="AlphaFoldDB" id="A0A916YF35"/>
<dbReference type="SUPFAM" id="SSF51556">
    <property type="entry name" value="Metallo-dependent hydrolases"/>
    <property type="match status" value="1"/>
</dbReference>
<dbReference type="InterPro" id="IPR032466">
    <property type="entry name" value="Metal_Hydrolase"/>
</dbReference>
<dbReference type="PIRSF" id="PIRSF005902">
    <property type="entry name" value="DNase_TatD"/>
    <property type="match status" value="1"/>
</dbReference>
<feature type="binding site" evidence="4">
    <location>
        <position position="92"/>
    </location>
    <ligand>
        <name>a divalent metal cation</name>
        <dbReference type="ChEBI" id="CHEBI:60240"/>
        <label>1</label>
    </ligand>
</feature>
<dbReference type="Pfam" id="PF01026">
    <property type="entry name" value="TatD_DNase"/>
    <property type="match status" value="1"/>
</dbReference>
<comment type="similarity">
    <text evidence="1">Belongs to the metallo-dependent hydrolases superfamily. TatD-type hydrolase family.</text>
</comment>
<keyword evidence="3 5" id="KW-0378">Hydrolase</keyword>
<dbReference type="GO" id="GO:0005829">
    <property type="term" value="C:cytosol"/>
    <property type="evidence" value="ECO:0007669"/>
    <property type="project" value="TreeGrafter"/>
</dbReference>
<dbReference type="Proteomes" id="UP000609064">
    <property type="component" value="Unassembled WGS sequence"/>
</dbReference>
<feature type="binding site" evidence="4">
    <location>
        <position position="209"/>
    </location>
    <ligand>
        <name>a divalent metal cation</name>
        <dbReference type="ChEBI" id="CHEBI:60240"/>
        <label>1</label>
    </ligand>
</feature>
<feature type="binding site" evidence="4">
    <location>
        <position position="5"/>
    </location>
    <ligand>
        <name>a divalent metal cation</name>
        <dbReference type="ChEBI" id="CHEBI:60240"/>
        <label>1</label>
    </ligand>
</feature>
<dbReference type="Gene3D" id="3.20.20.140">
    <property type="entry name" value="Metal-dependent hydrolases"/>
    <property type="match status" value="1"/>
</dbReference>
<dbReference type="PANTHER" id="PTHR46124">
    <property type="entry name" value="D-AMINOACYL-TRNA DEACYLASE"/>
    <property type="match status" value="1"/>
</dbReference>
<organism evidence="5 6">
    <name type="scientific">Emticicia aquatilis</name>
    <dbReference type="NCBI Taxonomy" id="1537369"/>
    <lineage>
        <taxon>Bacteria</taxon>
        <taxon>Pseudomonadati</taxon>
        <taxon>Bacteroidota</taxon>
        <taxon>Cytophagia</taxon>
        <taxon>Cytophagales</taxon>
        <taxon>Leadbetterellaceae</taxon>
        <taxon>Emticicia</taxon>
    </lineage>
</organism>
<evidence type="ECO:0000313" key="5">
    <source>
        <dbReference type="EMBL" id="GGD42398.1"/>
    </source>
</evidence>
<gene>
    <name evidence="5" type="primary">tatD</name>
    <name evidence="5" type="ORF">GCM10011514_02960</name>
</gene>
<evidence type="ECO:0000313" key="6">
    <source>
        <dbReference type="Proteomes" id="UP000609064"/>
    </source>
</evidence>
<accession>A0A916YF35</accession>
<dbReference type="FunFam" id="3.20.20.140:FF:000005">
    <property type="entry name" value="TatD family hydrolase"/>
    <property type="match status" value="1"/>
</dbReference>
<comment type="caution">
    <text evidence="5">The sequence shown here is derived from an EMBL/GenBank/DDBJ whole genome shotgun (WGS) entry which is preliminary data.</text>
</comment>
<dbReference type="GO" id="GO:0016788">
    <property type="term" value="F:hydrolase activity, acting on ester bonds"/>
    <property type="evidence" value="ECO:0007669"/>
    <property type="project" value="InterPro"/>
</dbReference>
<reference evidence="5" key="1">
    <citation type="journal article" date="2014" name="Int. J. Syst. Evol. Microbiol.">
        <title>Complete genome sequence of Corynebacterium casei LMG S-19264T (=DSM 44701T), isolated from a smear-ripened cheese.</title>
        <authorList>
            <consortium name="US DOE Joint Genome Institute (JGI-PGF)"/>
            <person name="Walter F."/>
            <person name="Albersmeier A."/>
            <person name="Kalinowski J."/>
            <person name="Ruckert C."/>
        </authorList>
    </citation>
    <scope>NUCLEOTIDE SEQUENCE</scope>
    <source>
        <strain evidence="5">CGMCC 1.15958</strain>
    </source>
</reference>